<evidence type="ECO:0000313" key="4">
    <source>
        <dbReference type="EMBL" id="AMW32023.1"/>
    </source>
</evidence>
<dbReference type="NCBIfam" id="TIGR00350">
    <property type="entry name" value="lytR_cpsA_psr"/>
    <property type="match status" value="1"/>
</dbReference>
<dbReference type="EMBL" id="CP014334">
    <property type="protein sequence ID" value="AMW32023.1"/>
    <property type="molecule type" value="Genomic_DNA"/>
</dbReference>
<dbReference type="Gene3D" id="3.40.630.190">
    <property type="entry name" value="LCP protein"/>
    <property type="match status" value="1"/>
</dbReference>
<evidence type="ECO:0000313" key="5">
    <source>
        <dbReference type="Proteomes" id="UP000093740"/>
    </source>
</evidence>
<accession>A0AAI8CKF8</accession>
<evidence type="ECO:0000256" key="2">
    <source>
        <dbReference type="SAM" id="Phobius"/>
    </source>
</evidence>
<protein>
    <submittedName>
        <fullName evidence="4">LCP family protein</fullName>
    </submittedName>
</protein>
<dbReference type="RefSeq" id="WP_052107112.1">
    <property type="nucleotide sequence ID" value="NZ_CP014334.2"/>
</dbReference>
<keyword evidence="2" id="KW-0812">Transmembrane</keyword>
<dbReference type="InterPro" id="IPR004474">
    <property type="entry name" value="LytR_CpsA_psr"/>
</dbReference>
<sequence length="323" mass="36944">MGSFLKTLLAILLTISITGFILWIYFETKISHITFTAEFKPEEVNAHTEGQTEKSTSSKFAIALFGLDARQEGERARSDTIMILLIDHAKKKIKLASIMRDLYVYVPTYGKRKINSAYELGGPKLALSTLNRTFKLSLTKYATVDFRGFEKIIDAVGGVDIDVKYYELEHININMREVKNLIGGDVPEVKRPGLQRLNGRQALGYVRIRYVGNGDYERVQRQQRVLEQVFEKLKNASISTKLRIIDMVLPYIETNLTRSEIISLATKNYSKYTLERIRIPINGSFREGYTVIDGVKQWIFDTDIEKNIQALHEFFETGLPSNP</sequence>
<keyword evidence="2" id="KW-0472">Membrane</keyword>
<gene>
    <name evidence="4" type="ORF">NA23_00835</name>
</gene>
<dbReference type="AlphaFoldDB" id="A0AAI8CKF8"/>
<comment type="similarity">
    <text evidence="1">Belongs to the LytR/CpsA/Psr (LCP) family.</text>
</comment>
<feature type="domain" description="Cell envelope-related transcriptional attenuator" evidence="3">
    <location>
        <begin position="77"/>
        <end position="234"/>
    </location>
</feature>
<organism evidence="4 5">
    <name type="scientific">Fervidobacterium islandicum</name>
    <dbReference type="NCBI Taxonomy" id="2423"/>
    <lineage>
        <taxon>Bacteria</taxon>
        <taxon>Thermotogati</taxon>
        <taxon>Thermotogota</taxon>
        <taxon>Thermotogae</taxon>
        <taxon>Thermotogales</taxon>
        <taxon>Fervidobacteriaceae</taxon>
        <taxon>Fervidobacterium</taxon>
    </lineage>
</organism>
<evidence type="ECO:0000259" key="3">
    <source>
        <dbReference type="Pfam" id="PF03816"/>
    </source>
</evidence>
<proteinExistence type="inferred from homology"/>
<reference evidence="4 5" key="1">
    <citation type="journal article" date="2015" name="Stand. Genomic Sci.">
        <title>Genome sequence of a native-feather degrading extremely thermophilic Eubacterium, Fervidobacterium islandicum AW-1.</title>
        <authorList>
            <person name="Lee Y.J."/>
            <person name="Jeong H."/>
            <person name="Park G.S."/>
            <person name="Kwak Y."/>
            <person name="Lee S.J."/>
            <person name="Lee S.J."/>
            <person name="Park M.K."/>
            <person name="Kim J.Y."/>
            <person name="Kang H.K."/>
            <person name="Shin J.H."/>
            <person name="Lee D.W."/>
        </authorList>
    </citation>
    <scope>NUCLEOTIDE SEQUENCE [LARGE SCALE GENOMIC DNA]</scope>
    <source>
        <strain evidence="4 5">AW-1</strain>
    </source>
</reference>
<dbReference type="Proteomes" id="UP000093740">
    <property type="component" value="Chromosome"/>
</dbReference>
<dbReference type="PANTHER" id="PTHR33392">
    <property type="entry name" value="POLYISOPRENYL-TEICHOIC ACID--PEPTIDOGLYCAN TEICHOIC ACID TRANSFERASE TAGU"/>
    <property type="match status" value="1"/>
</dbReference>
<dbReference type="PANTHER" id="PTHR33392:SF6">
    <property type="entry name" value="POLYISOPRENYL-TEICHOIC ACID--PEPTIDOGLYCAN TEICHOIC ACID TRANSFERASE TAGU"/>
    <property type="match status" value="1"/>
</dbReference>
<evidence type="ECO:0000256" key="1">
    <source>
        <dbReference type="ARBA" id="ARBA00006068"/>
    </source>
</evidence>
<dbReference type="Pfam" id="PF03816">
    <property type="entry name" value="LytR_cpsA_psr"/>
    <property type="match status" value="1"/>
</dbReference>
<feature type="transmembrane region" description="Helical" evidence="2">
    <location>
        <begin position="7"/>
        <end position="26"/>
    </location>
</feature>
<dbReference type="InterPro" id="IPR050922">
    <property type="entry name" value="LytR/CpsA/Psr_CW_biosynth"/>
</dbReference>
<keyword evidence="2" id="KW-1133">Transmembrane helix</keyword>
<keyword evidence="5" id="KW-1185">Reference proteome</keyword>
<dbReference type="KEGG" id="fia:NA23_00835"/>
<name>A0AAI8CKF8_FERIS</name>